<dbReference type="PANTHER" id="PTHR43580:SF8">
    <property type="entry name" value="6-PHOSPHOGLUCONATE DEHYDROGENASE NADP-BINDING DOMAIN-CONTAINING PROTEIN-RELATED"/>
    <property type="match status" value="1"/>
</dbReference>
<dbReference type="Gene3D" id="3.40.50.720">
    <property type="entry name" value="NAD(P)-binding Rossmann-like Domain"/>
    <property type="match status" value="1"/>
</dbReference>
<evidence type="ECO:0000256" key="3">
    <source>
        <dbReference type="PIRSR" id="PIRSR000103-1"/>
    </source>
</evidence>
<comment type="caution">
    <text evidence="6">The sequence shown here is derived from an EMBL/GenBank/DDBJ whole genome shotgun (WGS) entry which is preliminary data.</text>
</comment>
<dbReference type="Gene3D" id="1.10.1040.10">
    <property type="entry name" value="N-(1-d-carboxylethyl)-l-norvaline Dehydrogenase, domain 2"/>
    <property type="match status" value="1"/>
</dbReference>
<evidence type="ECO:0000259" key="5">
    <source>
        <dbReference type="Pfam" id="PF03446"/>
    </source>
</evidence>
<comment type="similarity">
    <text evidence="1">Belongs to the HIBADH-related family. NP60 subfamily.</text>
</comment>
<dbReference type="GO" id="GO:0050661">
    <property type="term" value="F:NADP binding"/>
    <property type="evidence" value="ECO:0007669"/>
    <property type="project" value="InterPro"/>
</dbReference>
<keyword evidence="2" id="KW-0560">Oxidoreductase</keyword>
<evidence type="ECO:0000313" key="7">
    <source>
        <dbReference type="Proteomes" id="UP001515480"/>
    </source>
</evidence>
<proteinExistence type="inferred from homology"/>
<dbReference type="PANTHER" id="PTHR43580">
    <property type="entry name" value="OXIDOREDUCTASE GLYR1-RELATED"/>
    <property type="match status" value="1"/>
</dbReference>
<dbReference type="Proteomes" id="UP001515480">
    <property type="component" value="Unassembled WGS sequence"/>
</dbReference>
<organism evidence="6 7">
    <name type="scientific">Prymnesium parvum</name>
    <name type="common">Toxic golden alga</name>
    <dbReference type="NCBI Taxonomy" id="97485"/>
    <lineage>
        <taxon>Eukaryota</taxon>
        <taxon>Haptista</taxon>
        <taxon>Haptophyta</taxon>
        <taxon>Prymnesiophyceae</taxon>
        <taxon>Prymnesiales</taxon>
        <taxon>Prymnesiaceae</taxon>
        <taxon>Prymnesium</taxon>
    </lineage>
</organism>
<dbReference type="InterPro" id="IPR008927">
    <property type="entry name" value="6-PGluconate_DH-like_C_sf"/>
</dbReference>
<dbReference type="SUPFAM" id="SSF48179">
    <property type="entry name" value="6-phosphogluconate dehydrogenase C-terminal domain-like"/>
    <property type="match status" value="1"/>
</dbReference>
<feature type="chain" id="PRO_5044258482" description="6-phosphogluconate dehydrogenase NADP-binding domain-containing protein" evidence="4">
    <location>
        <begin position="18"/>
        <end position="330"/>
    </location>
</feature>
<dbReference type="SUPFAM" id="SSF51735">
    <property type="entry name" value="NAD(P)-binding Rossmann-fold domains"/>
    <property type="match status" value="1"/>
</dbReference>
<dbReference type="InterPro" id="IPR036291">
    <property type="entry name" value="NAD(P)-bd_dom_sf"/>
</dbReference>
<feature type="domain" description="6-phosphogluconate dehydrogenase NADP-binding" evidence="5">
    <location>
        <begin position="36"/>
        <end position="175"/>
    </location>
</feature>
<dbReference type="InterPro" id="IPR013328">
    <property type="entry name" value="6PGD_dom2"/>
</dbReference>
<dbReference type="InterPro" id="IPR015815">
    <property type="entry name" value="HIBADH-related"/>
</dbReference>
<name>A0AB34JD87_PRYPA</name>
<dbReference type="InterPro" id="IPR051265">
    <property type="entry name" value="HIBADH-related_NP60_sf"/>
</dbReference>
<gene>
    <name evidence="6" type="ORF">AB1Y20_003339</name>
</gene>
<evidence type="ECO:0000256" key="1">
    <source>
        <dbReference type="ARBA" id="ARBA00007598"/>
    </source>
</evidence>
<accession>A0AB34JD87</accession>
<sequence>MRCLPLLAASAAVSLLAFLEYRRRRGTRDPGKIGALGFAGLGNMGQPIARRLLQKHFALTVWNRTETRCTALCSEGAVAAPSLDFLFNACTTVVLMLSNDEAVLAALGSLRAGASVRTVVCLSTISPACSYEADKLCSSCGVDFVCCPVTGRPDRAATGTLAAWLSGCSSRAVQLVASELCPAFASSVSVRSTRDVAAAPTLKLLTNFLIYGAAELIAEATALAVRCGQPRGAVADFLSALTPGTFLAGYACKIRDEDYHAAGGAGMDVGLKDCRLIQGLASGASLPILEAVLAHMEGEVRSSFSGEDDHIRAVEWCALAKEVERRVKAG</sequence>
<dbReference type="Pfam" id="PF03446">
    <property type="entry name" value="NAD_binding_2"/>
    <property type="match status" value="1"/>
</dbReference>
<dbReference type="EMBL" id="JBGBPQ010000010">
    <property type="protein sequence ID" value="KAL1519072.1"/>
    <property type="molecule type" value="Genomic_DNA"/>
</dbReference>
<reference evidence="6 7" key="1">
    <citation type="journal article" date="2024" name="Science">
        <title>Giant polyketide synthase enzymes in the biosynthesis of giant marine polyether toxins.</title>
        <authorList>
            <person name="Fallon T.R."/>
            <person name="Shende V.V."/>
            <person name="Wierzbicki I.H."/>
            <person name="Pendleton A.L."/>
            <person name="Watervoot N.F."/>
            <person name="Auber R.P."/>
            <person name="Gonzalez D.J."/>
            <person name="Wisecaver J.H."/>
            <person name="Moore B.S."/>
        </authorList>
    </citation>
    <scope>NUCLEOTIDE SEQUENCE [LARGE SCALE GENOMIC DNA]</scope>
    <source>
        <strain evidence="6 7">12B1</strain>
    </source>
</reference>
<keyword evidence="7" id="KW-1185">Reference proteome</keyword>
<dbReference type="PIRSF" id="PIRSF000103">
    <property type="entry name" value="HIBADH"/>
    <property type="match status" value="1"/>
</dbReference>
<dbReference type="GO" id="GO:0016491">
    <property type="term" value="F:oxidoreductase activity"/>
    <property type="evidence" value="ECO:0007669"/>
    <property type="project" value="UniProtKB-KW"/>
</dbReference>
<feature type="active site" evidence="3">
    <location>
        <position position="203"/>
    </location>
</feature>
<dbReference type="InterPro" id="IPR006115">
    <property type="entry name" value="6PGDH_NADP-bd"/>
</dbReference>
<evidence type="ECO:0000256" key="4">
    <source>
        <dbReference type="SAM" id="SignalP"/>
    </source>
</evidence>
<keyword evidence="4" id="KW-0732">Signal</keyword>
<evidence type="ECO:0000313" key="6">
    <source>
        <dbReference type="EMBL" id="KAL1519072.1"/>
    </source>
</evidence>
<dbReference type="AlphaFoldDB" id="A0AB34JD87"/>
<protein>
    <recommendedName>
        <fullName evidence="5">6-phosphogluconate dehydrogenase NADP-binding domain-containing protein</fullName>
    </recommendedName>
</protein>
<feature type="signal peptide" evidence="4">
    <location>
        <begin position="1"/>
        <end position="17"/>
    </location>
</feature>
<evidence type="ECO:0000256" key="2">
    <source>
        <dbReference type="ARBA" id="ARBA00023002"/>
    </source>
</evidence>